<dbReference type="EMBL" id="BRPB01000311">
    <property type="protein sequence ID" value="GLA56205.1"/>
    <property type="molecule type" value="Genomic_DNA"/>
</dbReference>
<gene>
    <name evidence="1" type="ORF">AnigIFM63604_005665</name>
</gene>
<name>A0A9W6ABY3_ASPNG</name>
<feature type="non-terminal residue" evidence="1">
    <location>
        <position position="1"/>
    </location>
</feature>
<protein>
    <submittedName>
        <fullName evidence="1">Uncharacterized protein</fullName>
    </submittedName>
</protein>
<dbReference type="Proteomes" id="UP001144191">
    <property type="component" value="Unassembled WGS sequence"/>
</dbReference>
<organism evidence="1 2">
    <name type="scientific">Aspergillus niger</name>
    <dbReference type="NCBI Taxonomy" id="5061"/>
    <lineage>
        <taxon>Eukaryota</taxon>
        <taxon>Fungi</taxon>
        <taxon>Dikarya</taxon>
        <taxon>Ascomycota</taxon>
        <taxon>Pezizomycotina</taxon>
        <taxon>Eurotiomycetes</taxon>
        <taxon>Eurotiomycetidae</taxon>
        <taxon>Eurotiales</taxon>
        <taxon>Aspergillaceae</taxon>
        <taxon>Aspergillus</taxon>
        <taxon>Aspergillus subgen. Circumdati</taxon>
    </lineage>
</organism>
<sequence>AVQSYETLIRDLRSDLDPAQHAKLDLRLKNIQSQLPDAVKCELPVSPSATVIFQGDYATESSPTYVGKASDIHFIHYIRKYVTGDGAWDGRGDGHDDGLPTQSYTHHHSLRAFVTLTQPLLVPSEAEAEQFLDVYLSTIHIAYPFICKSVLLEQFRHFQAGDRGRPDFWPWLGLFSTTQHPI</sequence>
<dbReference type="CDD" id="cd12148">
    <property type="entry name" value="fungal_TF_MHR"/>
    <property type="match status" value="1"/>
</dbReference>
<evidence type="ECO:0000313" key="1">
    <source>
        <dbReference type="EMBL" id="GLA56205.1"/>
    </source>
</evidence>
<accession>A0A9W6ABY3</accession>
<reference evidence="1" key="1">
    <citation type="submission" date="2022-07" db="EMBL/GenBank/DDBJ databases">
        <title>Taxonomy of Aspergillus series Nigri: significant species reduction supported by multi-species coalescent approaches.</title>
        <authorList>
            <person name="Bian C."/>
            <person name="Kusuya Y."/>
            <person name="Sklenar F."/>
            <person name="D'hooge E."/>
            <person name="Yaguchi T."/>
            <person name="Takahashi H."/>
            <person name="Hubka V."/>
        </authorList>
    </citation>
    <scope>NUCLEOTIDE SEQUENCE</scope>
    <source>
        <strain evidence="1">IFM 63604</strain>
    </source>
</reference>
<proteinExistence type="predicted"/>
<dbReference type="AlphaFoldDB" id="A0A9W6ABY3"/>
<evidence type="ECO:0000313" key="2">
    <source>
        <dbReference type="Proteomes" id="UP001144191"/>
    </source>
</evidence>
<comment type="caution">
    <text evidence="1">The sequence shown here is derived from an EMBL/GenBank/DDBJ whole genome shotgun (WGS) entry which is preliminary data.</text>
</comment>